<evidence type="ECO:0000313" key="2">
    <source>
        <dbReference type="Proteomes" id="UP000270094"/>
    </source>
</evidence>
<sequence>MRTVINSSKSAVTENRKSIDTSIFRLVTSAKVVWNRPS</sequence>
<dbReference type="AlphaFoldDB" id="A0A3P7KTG2"/>
<evidence type="ECO:0000313" key="1">
    <source>
        <dbReference type="EMBL" id="VDM73785.1"/>
    </source>
</evidence>
<name>A0A3P7KTG2_STRVU</name>
<gene>
    <name evidence="1" type="ORF">SVUK_LOCUS8783</name>
</gene>
<reference evidence="1 2" key="1">
    <citation type="submission" date="2018-11" db="EMBL/GenBank/DDBJ databases">
        <authorList>
            <consortium name="Pathogen Informatics"/>
        </authorList>
    </citation>
    <scope>NUCLEOTIDE SEQUENCE [LARGE SCALE GENOMIC DNA]</scope>
</reference>
<organism evidence="1 2">
    <name type="scientific">Strongylus vulgaris</name>
    <name type="common">Blood worm</name>
    <dbReference type="NCBI Taxonomy" id="40348"/>
    <lineage>
        <taxon>Eukaryota</taxon>
        <taxon>Metazoa</taxon>
        <taxon>Ecdysozoa</taxon>
        <taxon>Nematoda</taxon>
        <taxon>Chromadorea</taxon>
        <taxon>Rhabditida</taxon>
        <taxon>Rhabditina</taxon>
        <taxon>Rhabditomorpha</taxon>
        <taxon>Strongyloidea</taxon>
        <taxon>Strongylidae</taxon>
        <taxon>Strongylus</taxon>
    </lineage>
</organism>
<proteinExistence type="predicted"/>
<protein>
    <submittedName>
        <fullName evidence="1">Uncharacterized protein</fullName>
    </submittedName>
</protein>
<dbReference type="Proteomes" id="UP000270094">
    <property type="component" value="Unassembled WGS sequence"/>
</dbReference>
<keyword evidence="2" id="KW-1185">Reference proteome</keyword>
<dbReference type="EMBL" id="UYYB01032442">
    <property type="protein sequence ID" value="VDM73785.1"/>
    <property type="molecule type" value="Genomic_DNA"/>
</dbReference>
<accession>A0A3P7KTG2</accession>